<dbReference type="InterPro" id="IPR017972">
    <property type="entry name" value="Cyt_P450_CS"/>
</dbReference>
<dbReference type="Gene3D" id="1.10.630.10">
    <property type="entry name" value="Cytochrome P450"/>
    <property type="match status" value="1"/>
</dbReference>
<dbReference type="PRINTS" id="PR00463">
    <property type="entry name" value="EP450I"/>
</dbReference>
<evidence type="ECO:0000256" key="4">
    <source>
        <dbReference type="ARBA" id="ARBA00023002"/>
    </source>
</evidence>
<dbReference type="GO" id="GO:0016712">
    <property type="term" value="F:oxidoreductase activity, acting on paired donors, with incorporation or reduction of molecular oxygen, reduced flavin or flavoprotein as one donor, and incorporation of one atom of oxygen"/>
    <property type="evidence" value="ECO:0007669"/>
    <property type="project" value="TreeGrafter"/>
</dbReference>
<feature type="binding site" description="axial binding residue" evidence="7">
    <location>
        <position position="447"/>
    </location>
    <ligand>
        <name>heme</name>
        <dbReference type="ChEBI" id="CHEBI:30413"/>
    </ligand>
    <ligandPart>
        <name>Fe</name>
        <dbReference type="ChEBI" id="CHEBI:18248"/>
    </ligandPart>
</feature>
<keyword evidence="7 8" id="KW-0349">Heme</keyword>
<dbReference type="PANTHER" id="PTHR24300">
    <property type="entry name" value="CYTOCHROME P450 508A4-RELATED"/>
    <property type="match status" value="1"/>
</dbReference>
<dbReference type="GO" id="GO:0005506">
    <property type="term" value="F:iron ion binding"/>
    <property type="evidence" value="ECO:0007669"/>
    <property type="project" value="InterPro"/>
</dbReference>
<organism evidence="10 11">
    <name type="scientific">Ramazzottius varieornatus</name>
    <name type="common">Water bear</name>
    <name type="synonym">Tardigrade</name>
    <dbReference type="NCBI Taxonomy" id="947166"/>
    <lineage>
        <taxon>Eukaryota</taxon>
        <taxon>Metazoa</taxon>
        <taxon>Ecdysozoa</taxon>
        <taxon>Tardigrada</taxon>
        <taxon>Eutardigrada</taxon>
        <taxon>Parachela</taxon>
        <taxon>Hypsibioidea</taxon>
        <taxon>Ramazzottiidae</taxon>
        <taxon>Ramazzottius</taxon>
    </lineage>
</organism>
<dbReference type="InterPro" id="IPR050182">
    <property type="entry name" value="Cytochrome_P450_fam2"/>
</dbReference>
<comment type="similarity">
    <text evidence="2 8">Belongs to the cytochrome P450 family.</text>
</comment>
<dbReference type="EMBL" id="BDGG01000009">
    <property type="protein sequence ID" value="GAV03023.1"/>
    <property type="molecule type" value="Genomic_DNA"/>
</dbReference>
<dbReference type="GO" id="GO:0008395">
    <property type="term" value="F:steroid hydroxylase activity"/>
    <property type="evidence" value="ECO:0007669"/>
    <property type="project" value="TreeGrafter"/>
</dbReference>
<name>A0A1D1VS61_RAMVA</name>
<dbReference type="InterPro" id="IPR002401">
    <property type="entry name" value="Cyt_P450_E_grp-I"/>
</dbReference>
<dbReference type="Proteomes" id="UP000186922">
    <property type="component" value="Unassembled WGS sequence"/>
</dbReference>
<evidence type="ECO:0000256" key="5">
    <source>
        <dbReference type="ARBA" id="ARBA00023004"/>
    </source>
</evidence>
<evidence type="ECO:0008006" key="12">
    <source>
        <dbReference type="Google" id="ProtNLM"/>
    </source>
</evidence>
<dbReference type="InterPro" id="IPR036396">
    <property type="entry name" value="Cyt_P450_sf"/>
</dbReference>
<evidence type="ECO:0000256" key="1">
    <source>
        <dbReference type="ARBA" id="ARBA00001971"/>
    </source>
</evidence>
<dbReference type="GO" id="GO:0005737">
    <property type="term" value="C:cytoplasm"/>
    <property type="evidence" value="ECO:0007669"/>
    <property type="project" value="TreeGrafter"/>
</dbReference>
<evidence type="ECO:0000256" key="8">
    <source>
        <dbReference type="RuleBase" id="RU000461"/>
    </source>
</evidence>
<evidence type="ECO:0000256" key="2">
    <source>
        <dbReference type="ARBA" id="ARBA00010617"/>
    </source>
</evidence>
<evidence type="ECO:0000313" key="10">
    <source>
        <dbReference type="EMBL" id="GAV03023.1"/>
    </source>
</evidence>
<dbReference type="PROSITE" id="PS00086">
    <property type="entry name" value="CYTOCHROME_P450"/>
    <property type="match status" value="1"/>
</dbReference>
<evidence type="ECO:0000313" key="11">
    <source>
        <dbReference type="Proteomes" id="UP000186922"/>
    </source>
</evidence>
<comment type="caution">
    <text evidence="10">The sequence shown here is derived from an EMBL/GenBank/DDBJ whole genome shotgun (WGS) entry which is preliminary data.</text>
</comment>
<comment type="cofactor">
    <cofactor evidence="1 7">
        <name>heme</name>
        <dbReference type="ChEBI" id="CHEBI:30413"/>
    </cofactor>
</comment>
<dbReference type="SUPFAM" id="SSF48264">
    <property type="entry name" value="Cytochrome P450"/>
    <property type="match status" value="1"/>
</dbReference>
<evidence type="ECO:0000256" key="9">
    <source>
        <dbReference type="SAM" id="SignalP"/>
    </source>
</evidence>
<dbReference type="OrthoDB" id="6365766at2759"/>
<keyword evidence="5 7" id="KW-0408">Iron</keyword>
<keyword evidence="9" id="KW-0732">Signal</keyword>
<gene>
    <name evidence="10" type="primary">RvY_13512-1</name>
    <name evidence="10" type="synonym">RvY_13512.1</name>
    <name evidence="10" type="ORF">RvY_13512</name>
</gene>
<feature type="signal peptide" evidence="9">
    <location>
        <begin position="1"/>
        <end position="20"/>
    </location>
</feature>
<proteinExistence type="inferred from homology"/>
<dbReference type="PRINTS" id="PR00385">
    <property type="entry name" value="P450"/>
</dbReference>
<dbReference type="GO" id="GO:0006805">
    <property type="term" value="P:xenobiotic metabolic process"/>
    <property type="evidence" value="ECO:0007669"/>
    <property type="project" value="TreeGrafter"/>
</dbReference>
<evidence type="ECO:0000256" key="7">
    <source>
        <dbReference type="PIRSR" id="PIRSR602401-1"/>
    </source>
</evidence>
<dbReference type="GO" id="GO:0006082">
    <property type="term" value="P:organic acid metabolic process"/>
    <property type="evidence" value="ECO:0007669"/>
    <property type="project" value="TreeGrafter"/>
</dbReference>
<evidence type="ECO:0000256" key="6">
    <source>
        <dbReference type="ARBA" id="ARBA00023033"/>
    </source>
</evidence>
<dbReference type="InterPro" id="IPR001128">
    <property type="entry name" value="Cyt_P450"/>
</dbReference>
<dbReference type="PANTHER" id="PTHR24300:SF397">
    <property type="entry name" value="CYTOCHROME P450 2U1"/>
    <property type="match status" value="1"/>
</dbReference>
<dbReference type="GO" id="GO:0020037">
    <property type="term" value="F:heme binding"/>
    <property type="evidence" value="ECO:0007669"/>
    <property type="project" value="InterPro"/>
</dbReference>
<dbReference type="STRING" id="947166.A0A1D1VS61"/>
<dbReference type="AlphaFoldDB" id="A0A1D1VS61"/>
<keyword evidence="11" id="KW-1185">Reference proteome</keyword>
<dbReference type="FunFam" id="1.10.630.10:FF:000036">
    <property type="entry name" value="CYtochrome P450 family"/>
    <property type="match status" value="1"/>
</dbReference>
<reference evidence="10 11" key="1">
    <citation type="journal article" date="2016" name="Nat. Commun.">
        <title>Extremotolerant tardigrade genome and improved radiotolerance of human cultured cells by tardigrade-unique protein.</title>
        <authorList>
            <person name="Hashimoto T."/>
            <person name="Horikawa D.D."/>
            <person name="Saito Y."/>
            <person name="Kuwahara H."/>
            <person name="Kozuka-Hata H."/>
            <person name="Shin-I T."/>
            <person name="Minakuchi Y."/>
            <person name="Ohishi K."/>
            <person name="Motoyama A."/>
            <person name="Aizu T."/>
            <person name="Enomoto A."/>
            <person name="Kondo K."/>
            <person name="Tanaka S."/>
            <person name="Hara Y."/>
            <person name="Koshikawa S."/>
            <person name="Sagara H."/>
            <person name="Miura T."/>
            <person name="Yokobori S."/>
            <person name="Miyagawa K."/>
            <person name="Suzuki Y."/>
            <person name="Kubo T."/>
            <person name="Oyama M."/>
            <person name="Kohara Y."/>
            <person name="Fujiyama A."/>
            <person name="Arakawa K."/>
            <person name="Katayama T."/>
            <person name="Toyoda A."/>
            <person name="Kunieda T."/>
        </authorList>
    </citation>
    <scope>NUCLEOTIDE SEQUENCE [LARGE SCALE GENOMIC DNA]</scope>
    <source>
        <strain evidence="10 11">YOKOZUNA-1</strain>
    </source>
</reference>
<sequence length="498" mass="57023">MDFIIWLLAILLTACGTTVCFEIYRRWRKYAPGPMNYPLIGALPKIVAAHGIVGPFRAWADRYGDVFSFRMGPYEAVVLNDPALIREVFNKDVVSGRPQLPIIKLRSELNGNSHGIIMAEGQHWREHRRFTLQTMRDLGMGRAGMQQKIIEEVGEFIDALKKDGLREDFDYKIPLHATVANIISRVLSGARYDKNDANFLRFVDNVQDALREDNAKFLWNILPWTRVFLRKTQKSVFRRTKEIAVFIDGVCKQKFGDVTEQALKLSNATGRDDVTVDFMERYVHTVQAKQLSSFTMNGLGLMVEDMFEAGFDTSNCTLHWAFLLMCAYPEVQKTVQLELDHIVPQNTIPSVSDNYPLPYYEATLLEVHRFASIVPTGIGHRVEKDMTINGYFVPEDTWVIANLHYVHFSEKYWSHPEVFDPSRFIDGEGKFVTSDKVMPFSVGKRRCVGEALAKAEVYMILAAVLQRFTLQINGRLDLTQTRGLVCDTQHHLINFIPR</sequence>
<keyword evidence="4 8" id="KW-0560">Oxidoreductase</keyword>
<keyword evidence="3 7" id="KW-0479">Metal-binding</keyword>
<feature type="chain" id="PRO_5008898775" description="Cytochrome P450" evidence="9">
    <location>
        <begin position="21"/>
        <end position="498"/>
    </location>
</feature>
<dbReference type="Pfam" id="PF00067">
    <property type="entry name" value="p450"/>
    <property type="match status" value="1"/>
</dbReference>
<protein>
    <recommendedName>
        <fullName evidence="12">Cytochrome P450</fullName>
    </recommendedName>
</protein>
<keyword evidence="6 8" id="KW-0503">Monooxygenase</keyword>
<evidence type="ECO:0000256" key="3">
    <source>
        <dbReference type="ARBA" id="ARBA00022723"/>
    </source>
</evidence>
<accession>A0A1D1VS61</accession>